<organism evidence="1 2">
    <name type="scientific">Candidatus Enterovibrio escicola</name>
    <dbReference type="NCBI Taxonomy" id="1927127"/>
    <lineage>
        <taxon>Bacteria</taxon>
        <taxon>Pseudomonadati</taxon>
        <taxon>Pseudomonadota</taxon>
        <taxon>Gammaproteobacteria</taxon>
        <taxon>Vibrionales</taxon>
        <taxon>Vibrionaceae</taxon>
        <taxon>Enterovibrio</taxon>
    </lineage>
</organism>
<reference evidence="2" key="1">
    <citation type="submission" date="2017-04" db="EMBL/GenBank/DDBJ databases">
        <title>Genome evolution of the luminous symbionts of deep sea anglerfish.</title>
        <authorList>
            <person name="Hendry T.A."/>
        </authorList>
    </citation>
    <scope>NUCLEOTIDE SEQUENCE [LARGE SCALE GENOMIC DNA]</scope>
</reference>
<dbReference type="Proteomes" id="UP000219020">
    <property type="component" value="Unassembled WGS sequence"/>
</dbReference>
<dbReference type="EMBL" id="NBYY01000034">
    <property type="protein sequence ID" value="PCS21421.1"/>
    <property type="molecule type" value="Genomic_DNA"/>
</dbReference>
<proteinExistence type="predicted"/>
<dbReference type="AlphaFoldDB" id="A0A2A5SZV2"/>
<evidence type="ECO:0000313" key="1">
    <source>
        <dbReference type="EMBL" id="PCS21421.1"/>
    </source>
</evidence>
<name>A0A2A5SZV2_9GAMM</name>
<accession>A0A2A5SZV2</accession>
<comment type="caution">
    <text evidence="1">The sequence shown here is derived from an EMBL/GenBank/DDBJ whole genome shotgun (WGS) entry which is preliminary data.</text>
</comment>
<sequence length="54" mass="6186">MVKIGIRLFPRVNCRQIVLTLPEQLLIPFHNHSNQKPLYSGLMVLVEACLSELI</sequence>
<gene>
    <name evidence="1" type="ORF">BTN49_2960</name>
</gene>
<keyword evidence="2" id="KW-1185">Reference proteome</keyword>
<protein>
    <submittedName>
        <fullName evidence="1">Uncharacterized protein</fullName>
    </submittedName>
</protein>
<evidence type="ECO:0000313" key="2">
    <source>
        <dbReference type="Proteomes" id="UP000219020"/>
    </source>
</evidence>